<dbReference type="GO" id="GO:0071949">
    <property type="term" value="F:FAD binding"/>
    <property type="evidence" value="ECO:0007669"/>
    <property type="project" value="InterPro"/>
</dbReference>
<dbReference type="SUPFAM" id="SSF51905">
    <property type="entry name" value="FAD/NAD(P)-binding domain"/>
    <property type="match status" value="1"/>
</dbReference>
<name>A0AAU8K6A3_9ACTN</name>
<evidence type="ECO:0000256" key="1">
    <source>
        <dbReference type="ARBA" id="ARBA00001974"/>
    </source>
</evidence>
<dbReference type="InterPro" id="IPR036188">
    <property type="entry name" value="FAD/NAD-bd_sf"/>
</dbReference>
<proteinExistence type="predicted"/>
<evidence type="ECO:0000259" key="6">
    <source>
        <dbReference type="Pfam" id="PF01494"/>
    </source>
</evidence>
<accession>A0AAU8K6A3</accession>
<dbReference type="InterPro" id="IPR050493">
    <property type="entry name" value="FAD-dep_Monooxygenase_BioMet"/>
</dbReference>
<dbReference type="SUPFAM" id="SSF54373">
    <property type="entry name" value="FAD-linked reductases, C-terminal domain"/>
    <property type="match status" value="1"/>
</dbReference>
<sequence length="400" mass="42858">MVGGSIAGCAAALAVSRAGAAEVVVYERTAGRLADRGVGVALHSDRYAELEAAGYVDAAMPWLPLTHRPWVVRDGSRRAGRAIAVLPFPFRSYNWGSLWRGLRARIPDTVDYRGGAAVTAVVPAGDGAVLRLAEGGEERFDLVVGADGYRSVVREAVDPGAVPAYGGYLAWRGTLPAERLPGPADAFREQDLVTVVFPGGHMVVYRIPASAGPGADVNWVFFTAPPDAAGARFADPAAGPDRVVDPLLARHQGDLVERHFPPFWQEVVRGTRAENAFLQPMYDLATPRFAHGRLVLLGDAASLARPHTGSGAIKALQDATVLERVLRETDDLDGALRRYDAERAPLGHQTLVLGRQLGLAQVQRTPDWAAMDQPAVERWWRSSGALTGFGGHALPRRPVP</sequence>
<dbReference type="PANTHER" id="PTHR13789:SF318">
    <property type="entry name" value="GERANYLGERANYL DIPHOSPHATE REDUCTASE"/>
    <property type="match status" value="1"/>
</dbReference>
<dbReference type="PRINTS" id="PR00420">
    <property type="entry name" value="RNGMNOXGNASE"/>
</dbReference>
<dbReference type="KEGG" id="kcm:ABWK59_29670"/>
<dbReference type="Gene3D" id="3.30.9.30">
    <property type="match status" value="1"/>
</dbReference>
<evidence type="ECO:0000313" key="8">
    <source>
        <dbReference type="EMBL" id="XCM82783.1"/>
    </source>
</evidence>
<dbReference type="PANTHER" id="PTHR13789">
    <property type="entry name" value="MONOOXYGENASE"/>
    <property type="match status" value="1"/>
</dbReference>
<dbReference type="EMBL" id="CP159872">
    <property type="protein sequence ID" value="XCM82783.1"/>
    <property type="molecule type" value="Genomic_DNA"/>
</dbReference>
<dbReference type="Gene3D" id="3.50.50.60">
    <property type="entry name" value="FAD/NAD(P)-binding domain"/>
    <property type="match status" value="1"/>
</dbReference>
<evidence type="ECO:0000256" key="3">
    <source>
        <dbReference type="ARBA" id="ARBA00022827"/>
    </source>
</evidence>
<feature type="domain" description="FAD-binding" evidence="6">
    <location>
        <begin position="285"/>
        <end position="350"/>
    </location>
</feature>
<protein>
    <submittedName>
        <fullName evidence="8">FAD-dependent monooxygenase</fullName>
    </submittedName>
</protein>
<dbReference type="Pfam" id="PF01494">
    <property type="entry name" value="FAD_binding_3"/>
    <property type="match status" value="1"/>
</dbReference>
<dbReference type="GO" id="GO:0004497">
    <property type="term" value="F:monooxygenase activity"/>
    <property type="evidence" value="ECO:0007669"/>
    <property type="project" value="UniProtKB-KW"/>
</dbReference>
<evidence type="ECO:0000256" key="5">
    <source>
        <dbReference type="ARBA" id="ARBA00023033"/>
    </source>
</evidence>
<dbReference type="InterPro" id="IPR054707">
    <property type="entry name" value="DhpH_subs-bd"/>
</dbReference>
<organism evidence="8">
    <name type="scientific">Kitasatospora camelliae</name>
    <dbReference type="NCBI Taxonomy" id="3156397"/>
    <lineage>
        <taxon>Bacteria</taxon>
        <taxon>Bacillati</taxon>
        <taxon>Actinomycetota</taxon>
        <taxon>Actinomycetes</taxon>
        <taxon>Kitasatosporales</taxon>
        <taxon>Streptomycetaceae</taxon>
        <taxon>Kitasatospora</taxon>
    </lineage>
</organism>
<dbReference type="InterPro" id="IPR002938">
    <property type="entry name" value="FAD-bd"/>
</dbReference>
<feature type="domain" description="2,6-dihydroxypyridine 3-monooxygenase substrate binding" evidence="7">
    <location>
        <begin position="165"/>
        <end position="227"/>
    </location>
</feature>
<keyword evidence="3" id="KW-0274">FAD</keyword>
<dbReference type="Pfam" id="PF22607">
    <property type="entry name" value="FAD_binding-like"/>
    <property type="match status" value="1"/>
</dbReference>
<keyword evidence="5 8" id="KW-0503">Monooxygenase</keyword>
<comment type="cofactor">
    <cofactor evidence="1">
        <name>FAD</name>
        <dbReference type="ChEBI" id="CHEBI:57692"/>
    </cofactor>
</comment>
<keyword evidence="2" id="KW-0285">Flavoprotein</keyword>
<keyword evidence="4" id="KW-0560">Oxidoreductase</keyword>
<gene>
    <name evidence="8" type="ORF">ABWK59_29670</name>
</gene>
<evidence type="ECO:0000256" key="4">
    <source>
        <dbReference type="ARBA" id="ARBA00023002"/>
    </source>
</evidence>
<evidence type="ECO:0000256" key="2">
    <source>
        <dbReference type="ARBA" id="ARBA00022630"/>
    </source>
</evidence>
<dbReference type="AlphaFoldDB" id="A0AAU8K6A3"/>
<evidence type="ECO:0000259" key="7">
    <source>
        <dbReference type="Pfam" id="PF22607"/>
    </source>
</evidence>
<reference evidence="8" key="1">
    <citation type="submission" date="2024-06" db="EMBL/GenBank/DDBJ databases">
        <title>The genome sequences of Kitasatospora sp. strain HUAS MG31.</title>
        <authorList>
            <person name="Mo P."/>
        </authorList>
    </citation>
    <scope>NUCLEOTIDE SEQUENCE</scope>
    <source>
        <strain evidence="8">HUAS MG31</strain>
    </source>
</reference>